<feature type="transmembrane region" description="Helical" evidence="1">
    <location>
        <begin position="94"/>
        <end position="118"/>
    </location>
</feature>
<keyword evidence="1" id="KW-1133">Transmembrane helix</keyword>
<proteinExistence type="predicted"/>
<dbReference type="EMBL" id="BARW01016725">
    <property type="protein sequence ID" value="GAI94396.1"/>
    <property type="molecule type" value="Genomic_DNA"/>
</dbReference>
<sequence>MSKFKEDISLLRSSLSIIWTLAKKNITLYIKSGPVLIFGLMFPFFLTLSWIIGRNISLIQIFIGIVAMTSFFTSTAISPVVLSIETRDNSLERLVASPVSLLEIIFGILIASFLYSLFITTAIT</sequence>
<dbReference type="AlphaFoldDB" id="X1TSN2"/>
<feature type="transmembrane region" description="Helical" evidence="1">
    <location>
        <begin position="58"/>
        <end position="82"/>
    </location>
</feature>
<keyword evidence="1" id="KW-0472">Membrane</keyword>
<feature type="non-terminal residue" evidence="2">
    <location>
        <position position="124"/>
    </location>
</feature>
<reference evidence="2" key="1">
    <citation type="journal article" date="2014" name="Front. Microbiol.">
        <title>High frequency of phylogenetically diverse reductive dehalogenase-homologous genes in deep subseafloor sedimentary metagenomes.</title>
        <authorList>
            <person name="Kawai M."/>
            <person name="Futagami T."/>
            <person name="Toyoda A."/>
            <person name="Takaki Y."/>
            <person name="Nishi S."/>
            <person name="Hori S."/>
            <person name="Arai W."/>
            <person name="Tsubouchi T."/>
            <person name="Morono Y."/>
            <person name="Uchiyama I."/>
            <person name="Ito T."/>
            <person name="Fujiyama A."/>
            <person name="Inagaki F."/>
            <person name="Takami H."/>
        </authorList>
    </citation>
    <scope>NUCLEOTIDE SEQUENCE</scope>
    <source>
        <strain evidence="2">Expedition CK06-06</strain>
    </source>
</reference>
<feature type="transmembrane region" description="Helical" evidence="1">
    <location>
        <begin position="33"/>
        <end position="52"/>
    </location>
</feature>
<accession>X1TSN2</accession>
<gene>
    <name evidence="2" type="ORF">S12H4_29048</name>
</gene>
<keyword evidence="1" id="KW-0812">Transmembrane</keyword>
<evidence type="ECO:0000313" key="2">
    <source>
        <dbReference type="EMBL" id="GAI94396.1"/>
    </source>
</evidence>
<evidence type="ECO:0000256" key="1">
    <source>
        <dbReference type="SAM" id="Phobius"/>
    </source>
</evidence>
<name>X1TSN2_9ZZZZ</name>
<protein>
    <submittedName>
        <fullName evidence="2">Uncharacterized protein</fullName>
    </submittedName>
</protein>
<comment type="caution">
    <text evidence="2">The sequence shown here is derived from an EMBL/GenBank/DDBJ whole genome shotgun (WGS) entry which is preliminary data.</text>
</comment>
<organism evidence="2">
    <name type="scientific">marine sediment metagenome</name>
    <dbReference type="NCBI Taxonomy" id="412755"/>
    <lineage>
        <taxon>unclassified sequences</taxon>
        <taxon>metagenomes</taxon>
        <taxon>ecological metagenomes</taxon>
    </lineage>
</organism>